<proteinExistence type="predicted"/>
<reference evidence="1" key="1">
    <citation type="submission" date="2014-09" db="EMBL/GenBank/DDBJ databases">
        <authorList>
            <person name="Magalhaes I.L.F."/>
            <person name="Oliveira U."/>
            <person name="Santos F.R."/>
            <person name="Vidigal T.H.D.A."/>
            <person name="Brescovit A.D."/>
            <person name="Santos A.J."/>
        </authorList>
    </citation>
    <scope>NUCLEOTIDE SEQUENCE</scope>
    <source>
        <tissue evidence="1">Shoot tissue taken approximately 20 cm above the soil surface</tissue>
    </source>
</reference>
<protein>
    <submittedName>
        <fullName evidence="1">Uncharacterized protein</fullName>
    </submittedName>
</protein>
<organism evidence="1">
    <name type="scientific">Arundo donax</name>
    <name type="common">Giant reed</name>
    <name type="synonym">Donax arundinaceus</name>
    <dbReference type="NCBI Taxonomy" id="35708"/>
    <lineage>
        <taxon>Eukaryota</taxon>
        <taxon>Viridiplantae</taxon>
        <taxon>Streptophyta</taxon>
        <taxon>Embryophyta</taxon>
        <taxon>Tracheophyta</taxon>
        <taxon>Spermatophyta</taxon>
        <taxon>Magnoliopsida</taxon>
        <taxon>Liliopsida</taxon>
        <taxon>Poales</taxon>
        <taxon>Poaceae</taxon>
        <taxon>PACMAD clade</taxon>
        <taxon>Arundinoideae</taxon>
        <taxon>Arundineae</taxon>
        <taxon>Arundo</taxon>
    </lineage>
</organism>
<reference evidence="1" key="2">
    <citation type="journal article" date="2015" name="Data Brief">
        <title>Shoot transcriptome of the giant reed, Arundo donax.</title>
        <authorList>
            <person name="Barrero R.A."/>
            <person name="Guerrero F.D."/>
            <person name="Moolhuijzen P."/>
            <person name="Goolsby J.A."/>
            <person name="Tidwell J."/>
            <person name="Bellgard S.E."/>
            <person name="Bellgard M.I."/>
        </authorList>
    </citation>
    <scope>NUCLEOTIDE SEQUENCE</scope>
    <source>
        <tissue evidence="1">Shoot tissue taken approximately 20 cm above the soil surface</tissue>
    </source>
</reference>
<accession>A0A0A8ZF53</accession>
<sequence>MTHEDMHKQQGFTFRDD</sequence>
<evidence type="ECO:0000313" key="1">
    <source>
        <dbReference type="EMBL" id="JAD36303.1"/>
    </source>
</evidence>
<name>A0A0A8ZF53_ARUDO</name>
<dbReference type="AlphaFoldDB" id="A0A0A8ZF53"/>
<dbReference type="EMBL" id="GBRH01261592">
    <property type="protein sequence ID" value="JAD36303.1"/>
    <property type="molecule type" value="Transcribed_RNA"/>
</dbReference>